<dbReference type="EMBL" id="MF417897">
    <property type="protein sequence ID" value="ASN69862.1"/>
    <property type="molecule type" value="Genomic_DNA"/>
</dbReference>
<feature type="domain" description="Siphovirus-type tail component RIFT-related" evidence="1">
    <location>
        <begin position="28"/>
        <end position="125"/>
    </location>
</feature>
<reference evidence="2" key="1">
    <citation type="submission" date="2017-06" db="EMBL/GenBank/DDBJ databases">
        <title>Novel phages from South African skin metaviromes.</title>
        <authorList>
            <person name="van Zyl L.J."/>
            <person name="Abrahams Y."/>
            <person name="Stander E.A."/>
            <person name="Kirby B.M."/>
            <person name="Clavaud C."/>
            <person name="Farcet C."/>
            <person name="Breton L."/>
            <person name="Trindade M.I."/>
        </authorList>
    </citation>
    <scope>NUCLEOTIDE SEQUENCE</scope>
</reference>
<dbReference type="Gene3D" id="2.40.30.200">
    <property type="match status" value="1"/>
</dbReference>
<protein>
    <submittedName>
        <fullName evidence="2">Putative tail protein</fullName>
    </submittedName>
</protein>
<evidence type="ECO:0000259" key="1">
    <source>
        <dbReference type="Pfam" id="PF05709"/>
    </source>
</evidence>
<dbReference type="InterPro" id="IPR008841">
    <property type="entry name" value="Siphovirus-type_tail_N"/>
</dbReference>
<evidence type="ECO:0000313" key="2">
    <source>
        <dbReference type="EMBL" id="ASN69862.1"/>
    </source>
</evidence>
<gene>
    <name evidence="2" type="ORF">9F6_43</name>
</gene>
<name>A0A2H4J3W1_9CAUD</name>
<accession>A0A2H4J3W1</accession>
<organism evidence="2">
    <name type="scientific">uncultured Caudovirales phage</name>
    <dbReference type="NCBI Taxonomy" id="2100421"/>
    <lineage>
        <taxon>Viruses</taxon>
        <taxon>Duplodnaviria</taxon>
        <taxon>Heunggongvirae</taxon>
        <taxon>Uroviricota</taxon>
        <taxon>Caudoviricetes</taxon>
        <taxon>Peduoviridae</taxon>
        <taxon>Maltschvirus</taxon>
        <taxon>Maltschvirus maltsch</taxon>
    </lineage>
</organism>
<dbReference type="Pfam" id="PF05709">
    <property type="entry name" value="Sipho_tail"/>
    <property type="match status" value="1"/>
</dbReference>
<proteinExistence type="predicted"/>
<sequence length="277" mass="32545">MENKKVKIFNDHFEETLTDLPHLKFLEFEEEDLDRKSNQIEVNGSDGVLQGPMNFGPFNLILRFSYKGMDYKEYRLAKEKLRQLINRRDPYFVWHSDMPGKKYAVIPEGLSNENLTSQFGLIEVTYSVYKGYAESLKDTSEFSWTDESWQFEQGVIGSDEVKYKHNIRYFKIFNGSKDTINPLLRHKLNINCTLTAPYGFEIVNLTTNDIFEYKKPLKKRNTVSIIGVHPYINNKRVGKDTNYDFITLAPGWNEILIRGHNISNSPKTEFIFNYIYR</sequence>